<dbReference type="AlphaFoldDB" id="B2VY14"/>
<dbReference type="InParanoid" id="B2VY14"/>
<organism evidence="1 2">
    <name type="scientific">Pyrenophora tritici-repentis (strain Pt-1C-BFP)</name>
    <name type="common">Wheat tan spot fungus</name>
    <name type="synonym">Drechslera tritici-repentis</name>
    <dbReference type="NCBI Taxonomy" id="426418"/>
    <lineage>
        <taxon>Eukaryota</taxon>
        <taxon>Fungi</taxon>
        <taxon>Dikarya</taxon>
        <taxon>Ascomycota</taxon>
        <taxon>Pezizomycotina</taxon>
        <taxon>Dothideomycetes</taxon>
        <taxon>Pleosporomycetidae</taxon>
        <taxon>Pleosporales</taxon>
        <taxon>Pleosporineae</taxon>
        <taxon>Pleosporaceae</taxon>
        <taxon>Pyrenophora</taxon>
    </lineage>
</organism>
<proteinExistence type="predicted"/>
<dbReference type="EMBL" id="DS231616">
    <property type="protein sequence ID" value="EDU45925.1"/>
    <property type="molecule type" value="Genomic_DNA"/>
</dbReference>
<evidence type="ECO:0000313" key="2">
    <source>
        <dbReference type="Proteomes" id="UP000001471"/>
    </source>
</evidence>
<sequence length="73" mass="8140">MTQLYIRQHVGQLRPEQPIIPRSAARVGPKPKYPTLSTAKDDQYASGTIDRVGIPINPISYTWTCGLISVMSR</sequence>
<dbReference type="Proteomes" id="UP000001471">
    <property type="component" value="Unassembled WGS sequence"/>
</dbReference>
<accession>B2VY14</accession>
<dbReference type="HOGENOM" id="CLU_2706054_0_0_1"/>
<gene>
    <name evidence="1" type="ORF">PTRG_03402</name>
</gene>
<evidence type="ECO:0000313" key="1">
    <source>
        <dbReference type="EMBL" id="EDU45925.1"/>
    </source>
</evidence>
<reference evidence="2" key="1">
    <citation type="journal article" date="2013" name="G3 (Bethesda)">
        <title>Comparative genomics of a plant-pathogenic fungus, Pyrenophora tritici-repentis, reveals transduplication and the impact of repeat elements on pathogenicity and population divergence.</title>
        <authorList>
            <person name="Manning V.A."/>
            <person name="Pandelova I."/>
            <person name="Dhillon B."/>
            <person name="Wilhelm L.J."/>
            <person name="Goodwin S.B."/>
            <person name="Berlin A.M."/>
            <person name="Figueroa M."/>
            <person name="Freitag M."/>
            <person name="Hane J.K."/>
            <person name="Henrissat B."/>
            <person name="Holman W.H."/>
            <person name="Kodira C.D."/>
            <person name="Martin J."/>
            <person name="Oliver R.P."/>
            <person name="Robbertse B."/>
            <person name="Schackwitz W."/>
            <person name="Schwartz D.C."/>
            <person name="Spatafora J.W."/>
            <person name="Turgeon B.G."/>
            <person name="Yandava C."/>
            <person name="Young S."/>
            <person name="Zhou S."/>
            <person name="Zeng Q."/>
            <person name="Grigoriev I.V."/>
            <person name="Ma L.-J."/>
            <person name="Ciuffetti L.M."/>
        </authorList>
    </citation>
    <scope>NUCLEOTIDE SEQUENCE [LARGE SCALE GENOMIC DNA]</scope>
    <source>
        <strain evidence="2">Pt-1C-BFP</strain>
    </source>
</reference>
<protein>
    <submittedName>
        <fullName evidence="1">Uncharacterized protein</fullName>
    </submittedName>
</protein>
<name>B2VY14_PYRTR</name>